<protein>
    <submittedName>
        <fullName evidence="2">Uncharacterized protein</fullName>
    </submittedName>
</protein>
<comment type="caution">
    <text evidence="2">The sequence shown here is derived from an EMBL/GenBank/DDBJ whole genome shotgun (WGS) entry which is preliminary data.</text>
</comment>
<feature type="region of interest" description="Disordered" evidence="1">
    <location>
        <begin position="30"/>
        <end position="59"/>
    </location>
</feature>
<evidence type="ECO:0000256" key="1">
    <source>
        <dbReference type="SAM" id="MobiDB-lite"/>
    </source>
</evidence>
<proteinExistence type="predicted"/>
<organism evidence="2 3">
    <name type="scientific">Austropuccinia psidii MF-1</name>
    <dbReference type="NCBI Taxonomy" id="1389203"/>
    <lineage>
        <taxon>Eukaryota</taxon>
        <taxon>Fungi</taxon>
        <taxon>Dikarya</taxon>
        <taxon>Basidiomycota</taxon>
        <taxon>Pucciniomycotina</taxon>
        <taxon>Pucciniomycetes</taxon>
        <taxon>Pucciniales</taxon>
        <taxon>Sphaerophragmiaceae</taxon>
        <taxon>Austropuccinia</taxon>
    </lineage>
</organism>
<dbReference type="AlphaFoldDB" id="A0A9Q3FWT5"/>
<feature type="region of interest" description="Disordered" evidence="1">
    <location>
        <begin position="158"/>
        <end position="181"/>
    </location>
</feature>
<reference evidence="2" key="1">
    <citation type="submission" date="2021-03" db="EMBL/GenBank/DDBJ databases">
        <title>Draft genome sequence of rust myrtle Austropuccinia psidii MF-1, a brazilian biotype.</title>
        <authorList>
            <person name="Quecine M.C."/>
            <person name="Pachon D.M.R."/>
            <person name="Bonatelli M.L."/>
            <person name="Correr F.H."/>
            <person name="Franceschini L.M."/>
            <person name="Leite T.F."/>
            <person name="Margarido G.R.A."/>
            <person name="Almeida C.A."/>
            <person name="Ferrarezi J.A."/>
            <person name="Labate C.A."/>
        </authorList>
    </citation>
    <scope>NUCLEOTIDE SEQUENCE</scope>
    <source>
        <strain evidence="2">MF-1</strain>
    </source>
</reference>
<gene>
    <name evidence="2" type="ORF">O181_086274</name>
</gene>
<dbReference type="Proteomes" id="UP000765509">
    <property type="component" value="Unassembled WGS sequence"/>
</dbReference>
<keyword evidence="3" id="KW-1185">Reference proteome</keyword>
<sequence>MNFQRKQILPSETSEIWKLKLKKKLQIKNRTAQHFEPNDSSSTPELAFYKSPKNIEAKSPKAFPRDNIIRGAPPNQHGEINKDFQKRTFNPTGSYSINDHSSIDSLRVNDLNKLRDFGIPHTSHHGSSKYQRVRDKHHHDLAEMVNQISSQGQISPRLADSHHEGVKPNPIWTKAMRPSRH</sequence>
<feature type="compositionally biased region" description="Polar residues" evidence="1">
    <location>
        <begin position="30"/>
        <end position="44"/>
    </location>
</feature>
<evidence type="ECO:0000313" key="3">
    <source>
        <dbReference type="Proteomes" id="UP000765509"/>
    </source>
</evidence>
<accession>A0A9Q3FWT5</accession>
<evidence type="ECO:0000313" key="2">
    <source>
        <dbReference type="EMBL" id="MBW0546559.1"/>
    </source>
</evidence>
<feature type="compositionally biased region" description="Polar residues" evidence="1">
    <location>
        <begin position="87"/>
        <end position="100"/>
    </location>
</feature>
<dbReference type="EMBL" id="AVOT02051556">
    <property type="protein sequence ID" value="MBW0546559.1"/>
    <property type="molecule type" value="Genomic_DNA"/>
</dbReference>
<name>A0A9Q3FWT5_9BASI</name>
<feature type="region of interest" description="Disordered" evidence="1">
    <location>
        <begin position="71"/>
        <end position="100"/>
    </location>
</feature>